<keyword evidence="1" id="KW-0863">Zinc-finger</keyword>
<name>A0A498HUA8_MALDO</name>
<evidence type="ECO:0000259" key="2">
    <source>
        <dbReference type="PROSITE" id="PS50966"/>
    </source>
</evidence>
<gene>
    <name evidence="3" type="ORF">DVH24_029757</name>
</gene>
<proteinExistence type="predicted"/>
<dbReference type="Proteomes" id="UP000290289">
    <property type="component" value="Chromosome 15"/>
</dbReference>
<accession>A0A498HUA8</accession>
<evidence type="ECO:0000313" key="4">
    <source>
        <dbReference type="Proteomes" id="UP000290289"/>
    </source>
</evidence>
<keyword evidence="4" id="KW-1185">Reference proteome</keyword>
<dbReference type="EMBL" id="RDQH01000341">
    <property type="protein sequence ID" value="RXH75036.1"/>
    <property type="molecule type" value="Genomic_DNA"/>
</dbReference>
<dbReference type="PROSITE" id="PS50966">
    <property type="entry name" value="ZF_SWIM"/>
    <property type="match status" value="1"/>
</dbReference>
<dbReference type="AlphaFoldDB" id="A0A498HUA8"/>
<dbReference type="GO" id="GO:0008270">
    <property type="term" value="F:zinc ion binding"/>
    <property type="evidence" value="ECO:0007669"/>
    <property type="project" value="UniProtKB-KW"/>
</dbReference>
<comment type="caution">
    <text evidence="3">The sequence shown here is derived from an EMBL/GenBank/DDBJ whole genome shotgun (WGS) entry which is preliminary data.</text>
</comment>
<evidence type="ECO:0000256" key="1">
    <source>
        <dbReference type="PROSITE-ProRule" id="PRU00325"/>
    </source>
</evidence>
<dbReference type="Pfam" id="PF04434">
    <property type="entry name" value="SWIM"/>
    <property type="match status" value="1"/>
</dbReference>
<sequence>MPILDLIELIKGRLMVMMFDRMRSHWIVSRSSDDVFEARGGGDRNSFVVMLDQYQCSCVELKHKGFPCTHVLQVIMHDQHDTENFFPIVPVSDLNKPTFDILNAVVKPPFTMRQGGRPCIHRYKSKNETRDCWSFLYYGSLLSDKFHRRNPPRKQYTMLSTPMNSNYP</sequence>
<evidence type="ECO:0000313" key="3">
    <source>
        <dbReference type="EMBL" id="RXH75036.1"/>
    </source>
</evidence>
<protein>
    <recommendedName>
        <fullName evidence="2">SWIM-type domain-containing protein</fullName>
    </recommendedName>
</protein>
<feature type="domain" description="SWIM-type" evidence="2">
    <location>
        <begin position="47"/>
        <end position="79"/>
    </location>
</feature>
<keyword evidence="1" id="KW-0479">Metal-binding</keyword>
<dbReference type="InterPro" id="IPR007527">
    <property type="entry name" value="Znf_SWIM"/>
</dbReference>
<organism evidence="3 4">
    <name type="scientific">Malus domestica</name>
    <name type="common">Apple</name>
    <name type="synonym">Pyrus malus</name>
    <dbReference type="NCBI Taxonomy" id="3750"/>
    <lineage>
        <taxon>Eukaryota</taxon>
        <taxon>Viridiplantae</taxon>
        <taxon>Streptophyta</taxon>
        <taxon>Embryophyta</taxon>
        <taxon>Tracheophyta</taxon>
        <taxon>Spermatophyta</taxon>
        <taxon>Magnoliopsida</taxon>
        <taxon>eudicotyledons</taxon>
        <taxon>Gunneridae</taxon>
        <taxon>Pentapetalae</taxon>
        <taxon>rosids</taxon>
        <taxon>fabids</taxon>
        <taxon>Rosales</taxon>
        <taxon>Rosaceae</taxon>
        <taxon>Amygdaloideae</taxon>
        <taxon>Maleae</taxon>
        <taxon>Malus</taxon>
    </lineage>
</organism>
<keyword evidence="1" id="KW-0862">Zinc</keyword>
<reference evidence="3 4" key="1">
    <citation type="submission" date="2018-10" db="EMBL/GenBank/DDBJ databases">
        <title>A high-quality apple genome assembly.</title>
        <authorList>
            <person name="Hu J."/>
        </authorList>
    </citation>
    <scope>NUCLEOTIDE SEQUENCE [LARGE SCALE GENOMIC DNA]</scope>
    <source>
        <strain evidence="4">cv. HFTH1</strain>
        <tissue evidence="3">Young leaf</tissue>
    </source>
</reference>